<feature type="repeat" description="PPR" evidence="3">
    <location>
        <begin position="334"/>
        <end position="368"/>
    </location>
</feature>
<dbReference type="PROSITE" id="PS51375">
    <property type="entry name" value="PPR"/>
    <property type="match status" value="6"/>
</dbReference>
<accession>A0AAV0FD93</accession>
<dbReference type="Proteomes" id="UP001152523">
    <property type="component" value="Unassembled WGS sequence"/>
</dbReference>
<comment type="caution">
    <text evidence="4">The sequence shown here is derived from an EMBL/GenBank/DDBJ whole genome shotgun (WGS) entry which is preliminary data.</text>
</comment>
<reference evidence="4" key="1">
    <citation type="submission" date="2022-07" db="EMBL/GenBank/DDBJ databases">
        <authorList>
            <person name="Macas J."/>
            <person name="Novak P."/>
            <person name="Neumann P."/>
        </authorList>
    </citation>
    <scope>NUCLEOTIDE SEQUENCE</scope>
</reference>
<dbReference type="Gene3D" id="1.25.40.10">
    <property type="entry name" value="Tetratricopeptide repeat domain"/>
    <property type="match status" value="3"/>
</dbReference>
<comment type="similarity">
    <text evidence="1">Belongs to the PPR family. P subfamily.</text>
</comment>
<dbReference type="InterPro" id="IPR002885">
    <property type="entry name" value="PPR_rpt"/>
</dbReference>
<dbReference type="Pfam" id="PF13041">
    <property type="entry name" value="PPR_2"/>
    <property type="match status" value="3"/>
</dbReference>
<protein>
    <recommendedName>
        <fullName evidence="6">Pentatricopeptide repeat-containing protein</fullName>
    </recommendedName>
</protein>
<dbReference type="NCBIfam" id="TIGR00756">
    <property type="entry name" value="PPR"/>
    <property type="match status" value="5"/>
</dbReference>
<feature type="repeat" description="PPR" evidence="3">
    <location>
        <begin position="439"/>
        <end position="474"/>
    </location>
</feature>
<dbReference type="PANTHER" id="PTHR46128">
    <property type="entry name" value="MITOCHONDRIAL GROUP I INTRON SPLICING FACTOR CCM1"/>
    <property type="match status" value="1"/>
</dbReference>
<dbReference type="InterPro" id="IPR011990">
    <property type="entry name" value="TPR-like_helical_dom_sf"/>
</dbReference>
<dbReference type="AlphaFoldDB" id="A0AAV0FD93"/>
<organism evidence="4 5">
    <name type="scientific">Cuscuta epithymum</name>
    <dbReference type="NCBI Taxonomy" id="186058"/>
    <lineage>
        <taxon>Eukaryota</taxon>
        <taxon>Viridiplantae</taxon>
        <taxon>Streptophyta</taxon>
        <taxon>Embryophyta</taxon>
        <taxon>Tracheophyta</taxon>
        <taxon>Spermatophyta</taxon>
        <taxon>Magnoliopsida</taxon>
        <taxon>eudicotyledons</taxon>
        <taxon>Gunneridae</taxon>
        <taxon>Pentapetalae</taxon>
        <taxon>asterids</taxon>
        <taxon>lamiids</taxon>
        <taxon>Solanales</taxon>
        <taxon>Convolvulaceae</taxon>
        <taxon>Cuscuteae</taxon>
        <taxon>Cuscuta</taxon>
        <taxon>Cuscuta subgen. Cuscuta</taxon>
    </lineage>
</organism>
<feature type="repeat" description="PPR" evidence="3">
    <location>
        <begin position="404"/>
        <end position="438"/>
    </location>
</feature>
<evidence type="ECO:0000313" key="5">
    <source>
        <dbReference type="Proteomes" id="UP001152523"/>
    </source>
</evidence>
<evidence type="ECO:0000256" key="3">
    <source>
        <dbReference type="PROSITE-ProRule" id="PRU00708"/>
    </source>
</evidence>
<evidence type="ECO:0000313" key="4">
    <source>
        <dbReference type="EMBL" id="CAH9133569.1"/>
    </source>
</evidence>
<feature type="repeat" description="PPR" evidence="3">
    <location>
        <begin position="369"/>
        <end position="403"/>
    </location>
</feature>
<feature type="repeat" description="PPR" evidence="3">
    <location>
        <begin position="193"/>
        <end position="227"/>
    </location>
</feature>
<dbReference type="Pfam" id="PF01535">
    <property type="entry name" value="PPR"/>
    <property type="match status" value="2"/>
</dbReference>
<proteinExistence type="inferred from homology"/>
<keyword evidence="5" id="KW-1185">Reference proteome</keyword>
<name>A0AAV0FD93_9ASTE</name>
<dbReference type="InterPro" id="IPR050872">
    <property type="entry name" value="PPR_P_subfamily"/>
</dbReference>
<dbReference type="EMBL" id="CAMAPF010000976">
    <property type="protein sequence ID" value="CAH9133569.1"/>
    <property type="molecule type" value="Genomic_DNA"/>
</dbReference>
<feature type="repeat" description="PPR" evidence="3">
    <location>
        <begin position="299"/>
        <end position="333"/>
    </location>
</feature>
<evidence type="ECO:0008006" key="6">
    <source>
        <dbReference type="Google" id="ProtNLM"/>
    </source>
</evidence>
<sequence length="524" mass="58858">MATSSRALLSFAKRFSTAKNCSKVLSLSSAESPEIRIEDDATVTYLCSSFQRSRKWESLARELSFINLTTPLVNKVLLSFKDKDNATKALNFFHWSSKSAGFSHGVQTYCITVHILAKARLIKDAKALIESLFTKLDNSDVFTVLGSLLETYKTTDSVPFVFDLFVQVCSKLRLTDKGFNICKVLDDNGFLLSVFSYNALLHVLQKSKKHGMVWDIYGHMIEKRVNPNLTTVETMVNAMCKEGRLQWFVDVVGKIHRGKRCGPGVVVNTCLIHGIIEDGRMGYGLKLLKRMLQKNMIIDTVSYSLIVFAKVKMGDLDCAWEVYDEMLKRGFQGNAFVYDAFITSYCEKGRVDDAIEILGQMETLDIKPLVETFEHLMKGCSNAGRVNESLDFCKKMVLMGFVPSCLAFNVMVEKLCENGIAKEADQMLTELLDKGFVPDQNTYSHLLAGYAKEGSDIEGALKLYYEMKYRSISLNSSSFSWLIIGLLKVGRLSEAHKFLRLMKAECFTFSSSDDKLISSQLLGG</sequence>
<evidence type="ECO:0000256" key="2">
    <source>
        <dbReference type="ARBA" id="ARBA00022737"/>
    </source>
</evidence>
<keyword evidence="2" id="KW-0677">Repeat</keyword>
<gene>
    <name evidence="4" type="ORF">CEPIT_LOCUS33041</name>
</gene>
<evidence type="ECO:0000256" key="1">
    <source>
        <dbReference type="ARBA" id="ARBA00007626"/>
    </source>
</evidence>
<dbReference type="PANTHER" id="PTHR46128:SF211">
    <property type="entry name" value="PENTACOTRIPEPTIDE-REPEAT REGION OF PRORP DOMAIN-CONTAINING PROTEIN"/>
    <property type="match status" value="1"/>
</dbReference>